<dbReference type="Proteomes" id="UP000011087">
    <property type="component" value="Unassembled WGS sequence"/>
</dbReference>
<dbReference type="GeneID" id="17299258"/>
<dbReference type="AlphaFoldDB" id="L1J3D7"/>
<keyword evidence="4" id="KW-1185">Reference proteome</keyword>
<dbReference type="RefSeq" id="XP_005829590.1">
    <property type="nucleotide sequence ID" value="XM_005829533.1"/>
</dbReference>
<feature type="region of interest" description="Disordered" evidence="1">
    <location>
        <begin position="43"/>
        <end position="86"/>
    </location>
</feature>
<dbReference type="KEGG" id="gtt:GUITHDRAFT_111294"/>
<reference evidence="4" key="2">
    <citation type="submission" date="2012-11" db="EMBL/GenBank/DDBJ databases">
        <authorList>
            <person name="Kuo A."/>
            <person name="Curtis B.A."/>
            <person name="Tanifuji G."/>
            <person name="Burki F."/>
            <person name="Gruber A."/>
            <person name="Irimia M."/>
            <person name="Maruyama S."/>
            <person name="Arias M.C."/>
            <person name="Ball S.G."/>
            <person name="Gile G.H."/>
            <person name="Hirakawa Y."/>
            <person name="Hopkins J.F."/>
            <person name="Rensing S.A."/>
            <person name="Schmutz J."/>
            <person name="Symeonidi A."/>
            <person name="Elias M."/>
            <person name="Eveleigh R.J."/>
            <person name="Herman E.K."/>
            <person name="Klute M.J."/>
            <person name="Nakayama T."/>
            <person name="Obornik M."/>
            <person name="Reyes-Prieto A."/>
            <person name="Armbrust E.V."/>
            <person name="Aves S.J."/>
            <person name="Beiko R.G."/>
            <person name="Coutinho P."/>
            <person name="Dacks J.B."/>
            <person name="Durnford D.G."/>
            <person name="Fast N.M."/>
            <person name="Green B.R."/>
            <person name="Grisdale C."/>
            <person name="Hempe F."/>
            <person name="Henrissat B."/>
            <person name="Hoppner M.P."/>
            <person name="Ishida K.-I."/>
            <person name="Kim E."/>
            <person name="Koreny L."/>
            <person name="Kroth P.G."/>
            <person name="Liu Y."/>
            <person name="Malik S.-B."/>
            <person name="Maier U.G."/>
            <person name="McRose D."/>
            <person name="Mock T."/>
            <person name="Neilson J.A."/>
            <person name="Onodera N.T."/>
            <person name="Poole A.M."/>
            <person name="Pritham E.J."/>
            <person name="Richards T.A."/>
            <person name="Rocap G."/>
            <person name="Roy S.W."/>
            <person name="Sarai C."/>
            <person name="Schaack S."/>
            <person name="Shirato S."/>
            <person name="Slamovits C.H."/>
            <person name="Spencer D.F."/>
            <person name="Suzuki S."/>
            <person name="Worden A.Z."/>
            <person name="Zauner S."/>
            <person name="Barry K."/>
            <person name="Bell C."/>
            <person name="Bharti A.K."/>
            <person name="Crow J.A."/>
            <person name="Grimwood J."/>
            <person name="Kramer R."/>
            <person name="Lindquist E."/>
            <person name="Lucas S."/>
            <person name="Salamov A."/>
            <person name="McFadden G.I."/>
            <person name="Lane C.E."/>
            <person name="Keeling P.J."/>
            <person name="Gray M.W."/>
            <person name="Grigoriev I.V."/>
            <person name="Archibald J.M."/>
        </authorList>
    </citation>
    <scope>NUCLEOTIDE SEQUENCE</scope>
    <source>
        <strain evidence="4">CCMP2712</strain>
    </source>
</reference>
<proteinExistence type="predicted"/>
<reference evidence="2 4" key="1">
    <citation type="journal article" date="2012" name="Nature">
        <title>Algal genomes reveal evolutionary mosaicism and the fate of nucleomorphs.</title>
        <authorList>
            <consortium name="DOE Joint Genome Institute"/>
            <person name="Curtis B.A."/>
            <person name="Tanifuji G."/>
            <person name="Burki F."/>
            <person name="Gruber A."/>
            <person name="Irimia M."/>
            <person name="Maruyama S."/>
            <person name="Arias M.C."/>
            <person name="Ball S.G."/>
            <person name="Gile G.H."/>
            <person name="Hirakawa Y."/>
            <person name="Hopkins J.F."/>
            <person name="Kuo A."/>
            <person name="Rensing S.A."/>
            <person name="Schmutz J."/>
            <person name="Symeonidi A."/>
            <person name="Elias M."/>
            <person name="Eveleigh R.J."/>
            <person name="Herman E.K."/>
            <person name="Klute M.J."/>
            <person name="Nakayama T."/>
            <person name="Obornik M."/>
            <person name="Reyes-Prieto A."/>
            <person name="Armbrust E.V."/>
            <person name="Aves S.J."/>
            <person name="Beiko R.G."/>
            <person name="Coutinho P."/>
            <person name="Dacks J.B."/>
            <person name="Durnford D.G."/>
            <person name="Fast N.M."/>
            <person name="Green B.R."/>
            <person name="Grisdale C.J."/>
            <person name="Hempel F."/>
            <person name="Henrissat B."/>
            <person name="Hoppner M.P."/>
            <person name="Ishida K."/>
            <person name="Kim E."/>
            <person name="Koreny L."/>
            <person name="Kroth P.G."/>
            <person name="Liu Y."/>
            <person name="Malik S.B."/>
            <person name="Maier U.G."/>
            <person name="McRose D."/>
            <person name="Mock T."/>
            <person name="Neilson J.A."/>
            <person name="Onodera N.T."/>
            <person name="Poole A.M."/>
            <person name="Pritham E.J."/>
            <person name="Richards T.A."/>
            <person name="Rocap G."/>
            <person name="Roy S.W."/>
            <person name="Sarai C."/>
            <person name="Schaack S."/>
            <person name="Shirato S."/>
            <person name="Slamovits C.H."/>
            <person name="Spencer D.F."/>
            <person name="Suzuki S."/>
            <person name="Worden A.Z."/>
            <person name="Zauner S."/>
            <person name="Barry K."/>
            <person name="Bell C."/>
            <person name="Bharti A.K."/>
            <person name="Crow J.A."/>
            <person name="Grimwood J."/>
            <person name="Kramer R."/>
            <person name="Lindquist E."/>
            <person name="Lucas S."/>
            <person name="Salamov A."/>
            <person name="McFadden G.I."/>
            <person name="Lane C.E."/>
            <person name="Keeling P.J."/>
            <person name="Gray M.W."/>
            <person name="Grigoriev I.V."/>
            <person name="Archibald J.M."/>
        </authorList>
    </citation>
    <scope>NUCLEOTIDE SEQUENCE</scope>
    <source>
        <strain evidence="2 4">CCMP2712</strain>
    </source>
</reference>
<sequence length="86" mass="9216">MLGAAGASDLVALSIDHPREMLHGIEQREAIHAQMQEVHRNNLLRGASSANSASRIDPNRKGRKFSGDVLVNGRAQGRSGGCGRRT</sequence>
<dbReference type="EnsemblProtists" id="EKX42610">
    <property type="protein sequence ID" value="EKX42610"/>
    <property type="gene ID" value="GUITHDRAFT_111294"/>
</dbReference>
<dbReference type="PaxDb" id="55529-EKX42610"/>
<accession>L1J3D7</accession>
<dbReference type="HOGENOM" id="CLU_2502692_0_0_1"/>
<evidence type="ECO:0000256" key="1">
    <source>
        <dbReference type="SAM" id="MobiDB-lite"/>
    </source>
</evidence>
<reference evidence="3" key="3">
    <citation type="submission" date="2015-06" db="UniProtKB">
        <authorList>
            <consortium name="EnsemblProtists"/>
        </authorList>
    </citation>
    <scope>IDENTIFICATION</scope>
</reference>
<organism evidence="2">
    <name type="scientific">Guillardia theta (strain CCMP2712)</name>
    <name type="common">Cryptophyte</name>
    <dbReference type="NCBI Taxonomy" id="905079"/>
    <lineage>
        <taxon>Eukaryota</taxon>
        <taxon>Cryptophyceae</taxon>
        <taxon>Pyrenomonadales</taxon>
        <taxon>Geminigeraceae</taxon>
        <taxon>Guillardia</taxon>
    </lineage>
</organism>
<gene>
    <name evidence="2" type="ORF">GUITHDRAFT_111294</name>
</gene>
<name>L1J3D7_GUITC</name>
<evidence type="ECO:0000313" key="2">
    <source>
        <dbReference type="EMBL" id="EKX42610.1"/>
    </source>
</evidence>
<dbReference type="EMBL" id="JH993015">
    <property type="protein sequence ID" value="EKX42610.1"/>
    <property type="molecule type" value="Genomic_DNA"/>
</dbReference>
<evidence type="ECO:0000313" key="3">
    <source>
        <dbReference type="EnsemblProtists" id="EKX42610"/>
    </source>
</evidence>
<protein>
    <submittedName>
        <fullName evidence="2 3">Uncharacterized protein</fullName>
    </submittedName>
</protein>
<evidence type="ECO:0000313" key="4">
    <source>
        <dbReference type="Proteomes" id="UP000011087"/>
    </source>
</evidence>